<evidence type="ECO:0000313" key="3">
    <source>
        <dbReference type="Proteomes" id="UP000636800"/>
    </source>
</evidence>
<dbReference type="EMBL" id="JADCNL010000002">
    <property type="protein sequence ID" value="KAG0492651.1"/>
    <property type="molecule type" value="Genomic_DNA"/>
</dbReference>
<comment type="caution">
    <text evidence="2">The sequence shown here is derived from an EMBL/GenBank/DDBJ whole genome shotgun (WGS) entry which is preliminary data.</text>
</comment>
<feature type="compositionally biased region" description="Basic and acidic residues" evidence="1">
    <location>
        <begin position="61"/>
        <end position="72"/>
    </location>
</feature>
<feature type="region of interest" description="Disordered" evidence="1">
    <location>
        <begin position="215"/>
        <end position="250"/>
    </location>
</feature>
<dbReference type="Proteomes" id="UP000636800">
    <property type="component" value="Chromosome 2"/>
</dbReference>
<reference evidence="2 3" key="1">
    <citation type="journal article" date="2020" name="Nat. Food">
        <title>A phased Vanilla planifolia genome enables genetic improvement of flavour and production.</title>
        <authorList>
            <person name="Hasing T."/>
            <person name="Tang H."/>
            <person name="Brym M."/>
            <person name="Khazi F."/>
            <person name="Huang T."/>
            <person name="Chambers A.H."/>
        </authorList>
    </citation>
    <scope>NUCLEOTIDE SEQUENCE [LARGE SCALE GENOMIC DNA]</scope>
    <source>
        <tissue evidence="2">Leaf</tissue>
    </source>
</reference>
<dbReference type="PANTHER" id="PTHR31680:SF4">
    <property type="entry name" value="LONGIFOLIA PROTEIN"/>
    <property type="match status" value="1"/>
</dbReference>
<dbReference type="InterPro" id="IPR033334">
    <property type="entry name" value="LNG1/2"/>
</dbReference>
<feature type="compositionally biased region" description="Basic and acidic residues" evidence="1">
    <location>
        <begin position="215"/>
        <end position="225"/>
    </location>
</feature>
<keyword evidence="3" id="KW-1185">Reference proteome</keyword>
<feature type="compositionally biased region" description="Low complexity" evidence="1">
    <location>
        <begin position="29"/>
        <end position="41"/>
    </location>
</feature>
<feature type="region of interest" description="Disordered" evidence="1">
    <location>
        <begin position="1"/>
        <end position="91"/>
    </location>
</feature>
<gene>
    <name evidence="2" type="ORF">HPP92_006049</name>
</gene>
<dbReference type="AlphaFoldDB" id="A0A835RIA7"/>
<proteinExistence type="predicted"/>
<protein>
    <submittedName>
        <fullName evidence="2">Uncharacterized protein</fullName>
    </submittedName>
</protein>
<evidence type="ECO:0000313" key="2">
    <source>
        <dbReference type="EMBL" id="KAG0492651.1"/>
    </source>
</evidence>
<sequence length="357" mass="40593">MTSSRISSSSTTASSPRKSPQEKQKHTGQKLLSGSSQKSSSIPSNSDVNKSLGFKGSPYRDVQRERAKDRLSRNKVLQPVDSPRPKHLIKSKDVEKSLNILMKLKELSQNSHGVCYSPRFSLDGAEVIPTSIKQTEHRRLSLGSMEDSLWFDSSSRESQSSDKSTNQRILKASNLMIKDEEDNEYYPGIIAKLMGLQTTTSSKIESFNCQTNRRAAQECKQDKPIKSPRNNPKSPRSINLDTKSACNSRSRPEYIPQKITKQYCDVNMKQKIESAYHVMQQKLQIQCDNKEEEDLQWEILRSKKNGDQHLRSVNSMSSQLTQGNYKFNKERAIERDLKSQVAITKSESKSNHIYSPK</sequence>
<organism evidence="2 3">
    <name type="scientific">Vanilla planifolia</name>
    <name type="common">Vanilla</name>
    <dbReference type="NCBI Taxonomy" id="51239"/>
    <lineage>
        <taxon>Eukaryota</taxon>
        <taxon>Viridiplantae</taxon>
        <taxon>Streptophyta</taxon>
        <taxon>Embryophyta</taxon>
        <taxon>Tracheophyta</taxon>
        <taxon>Spermatophyta</taxon>
        <taxon>Magnoliopsida</taxon>
        <taxon>Liliopsida</taxon>
        <taxon>Asparagales</taxon>
        <taxon>Orchidaceae</taxon>
        <taxon>Vanilloideae</taxon>
        <taxon>Vanilleae</taxon>
        <taxon>Vanilla</taxon>
    </lineage>
</organism>
<accession>A0A835RIA7</accession>
<dbReference type="OrthoDB" id="672058at2759"/>
<name>A0A835RIA7_VANPL</name>
<feature type="compositionally biased region" description="Low complexity" evidence="1">
    <location>
        <begin position="1"/>
        <end position="15"/>
    </location>
</feature>
<evidence type="ECO:0000256" key="1">
    <source>
        <dbReference type="SAM" id="MobiDB-lite"/>
    </source>
</evidence>
<feature type="compositionally biased region" description="Polar residues" evidence="1">
    <location>
        <begin position="228"/>
        <end position="249"/>
    </location>
</feature>
<dbReference type="PANTHER" id="PTHR31680">
    <property type="entry name" value="LONGIFOLIA PROTEIN"/>
    <property type="match status" value="1"/>
</dbReference>
<dbReference type="GO" id="GO:0051513">
    <property type="term" value="P:regulation of monopolar cell growth"/>
    <property type="evidence" value="ECO:0007669"/>
    <property type="project" value="InterPro"/>
</dbReference>